<feature type="compositionally biased region" description="Basic and acidic residues" evidence="2">
    <location>
        <begin position="324"/>
        <end position="343"/>
    </location>
</feature>
<organism evidence="4 5">
    <name type="scientific">Panaeolus cyanescens</name>
    <dbReference type="NCBI Taxonomy" id="181874"/>
    <lineage>
        <taxon>Eukaryota</taxon>
        <taxon>Fungi</taxon>
        <taxon>Dikarya</taxon>
        <taxon>Basidiomycota</taxon>
        <taxon>Agaricomycotina</taxon>
        <taxon>Agaricomycetes</taxon>
        <taxon>Agaricomycetidae</taxon>
        <taxon>Agaricales</taxon>
        <taxon>Agaricineae</taxon>
        <taxon>Galeropsidaceae</taxon>
        <taxon>Panaeolus</taxon>
    </lineage>
</organism>
<name>A0A409YQM2_9AGAR</name>
<feature type="compositionally biased region" description="Basic and acidic residues" evidence="2">
    <location>
        <begin position="77"/>
        <end position="86"/>
    </location>
</feature>
<feature type="compositionally biased region" description="Basic and acidic residues" evidence="2">
    <location>
        <begin position="296"/>
        <end position="307"/>
    </location>
</feature>
<keyword evidence="1" id="KW-0479">Metal-binding</keyword>
<dbReference type="InParanoid" id="A0A409YQM2"/>
<evidence type="ECO:0000259" key="3">
    <source>
        <dbReference type="PROSITE" id="PS50158"/>
    </source>
</evidence>
<keyword evidence="1" id="KW-0863">Zinc-finger</keyword>
<evidence type="ECO:0000313" key="4">
    <source>
        <dbReference type="EMBL" id="PPR05305.1"/>
    </source>
</evidence>
<keyword evidence="5" id="KW-1185">Reference proteome</keyword>
<feature type="compositionally biased region" description="Polar residues" evidence="2">
    <location>
        <begin position="310"/>
        <end position="322"/>
    </location>
</feature>
<proteinExistence type="predicted"/>
<dbReference type="EMBL" id="NHTK01000816">
    <property type="protein sequence ID" value="PPR05305.1"/>
    <property type="molecule type" value="Genomic_DNA"/>
</dbReference>
<feature type="compositionally biased region" description="Pro residues" evidence="2">
    <location>
        <begin position="60"/>
        <end position="76"/>
    </location>
</feature>
<feature type="compositionally biased region" description="Acidic residues" evidence="2">
    <location>
        <begin position="128"/>
        <end position="138"/>
    </location>
</feature>
<dbReference type="SMART" id="SM00343">
    <property type="entry name" value="ZnF_C2HC"/>
    <property type="match status" value="1"/>
</dbReference>
<dbReference type="AlphaFoldDB" id="A0A409YQM2"/>
<dbReference type="STRING" id="181874.A0A409YQM2"/>
<reference evidence="4 5" key="1">
    <citation type="journal article" date="2018" name="Evol. Lett.">
        <title>Horizontal gene cluster transfer increased hallucinogenic mushroom diversity.</title>
        <authorList>
            <person name="Reynolds H.T."/>
            <person name="Vijayakumar V."/>
            <person name="Gluck-Thaler E."/>
            <person name="Korotkin H.B."/>
            <person name="Matheny P.B."/>
            <person name="Slot J.C."/>
        </authorList>
    </citation>
    <scope>NUCLEOTIDE SEQUENCE [LARGE SCALE GENOMIC DNA]</scope>
    <source>
        <strain evidence="4 5">2629</strain>
    </source>
</reference>
<evidence type="ECO:0000256" key="1">
    <source>
        <dbReference type="PROSITE-ProRule" id="PRU00047"/>
    </source>
</evidence>
<gene>
    <name evidence="4" type="ORF">CVT24_008067</name>
</gene>
<evidence type="ECO:0000256" key="2">
    <source>
        <dbReference type="SAM" id="MobiDB-lite"/>
    </source>
</evidence>
<keyword evidence="1" id="KW-0862">Zinc</keyword>
<feature type="region of interest" description="Disordered" evidence="2">
    <location>
        <begin position="269"/>
        <end position="349"/>
    </location>
</feature>
<dbReference type="PROSITE" id="PS50158">
    <property type="entry name" value="ZF_CCHC"/>
    <property type="match status" value="1"/>
</dbReference>
<feature type="domain" description="CCHC-type" evidence="3">
    <location>
        <begin position="292"/>
        <end position="307"/>
    </location>
</feature>
<dbReference type="OrthoDB" id="3251181at2759"/>
<comment type="caution">
    <text evidence="4">The sequence shown here is derived from an EMBL/GenBank/DDBJ whole genome shotgun (WGS) entry which is preliminary data.</text>
</comment>
<protein>
    <recommendedName>
        <fullName evidence="3">CCHC-type domain-containing protein</fullName>
    </recommendedName>
</protein>
<dbReference type="GO" id="GO:0003676">
    <property type="term" value="F:nucleic acid binding"/>
    <property type="evidence" value="ECO:0007669"/>
    <property type="project" value="InterPro"/>
</dbReference>
<feature type="region of interest" description="Disordered" evidence="2">
    <location>
        <begin position="54"/>
        <end position="143"/>
    </location>
</feature>
<sequence>MSKTDKIWARYSQNTQNCVFWLHLGHFWADLGTFGLVLMPTDTSTVNDHSWDAKLAWSTPPSPQPAEPEQLPPDPQPEVKPEHDLVPEEAPTSQPEPELVPKEEPIDKPSPSPKRKSSDPEPQPDPPADPDPDDEPGDSDTLFTYYNSTSDSNIFTLLKALRKDYGTSVAATEAWTKEKLFTIKCQDDKKVCTHINQLANLKNQHAKWSYQPIITAIHSAVVATNAANITATSQVVLPGQLITAILNKADSCTLQTTCTSSSSFQANSVQNSNHGQCHGRGRGKPPSDNNTCFKCGGKDHRSPECPSKKCTYTANESTSVPTKSDSKGKDKDTQEQNRSHSTKEPSTPNLAQVEEAWSASSVGLSNSFISSLFPSIDNDSAIESTGEITASDSAKSKPIIDIFDSGASTHMTLYLDRLTDIEEISHHPICATNSQVFNATAQGTLYLKLPEANGGTIN</sequence>
<dbReference type="InterPro" id="IPR001878">
    <property type="entry name" value="Znf_CCHC"/>
</dbReference>
<dbReference type="Proteomes" id="UP000284842">
    <property type="component" value="Unassembled WGS sequence"/>
</dbReference>
<accession>A0A409YQM2</accession>
<dbReference type="GO" id="GO:0008270">
    <property type="term" value="F:zinc ion binding"/>
    <property type="evidence" value="ECO:0007669"/>
    <property type="project" value="UniProtKB-KW"/>
</dbReference>
<evidence type="ECO:0000313" key="5">
    <source>
        <dbReference type="Proteomes" id="UP000284842"/>
    </source>
</evidence>
<dbReference type="Pfam" id="PF00098">
    <property type="entry name" value="zf-CCHC"/>
    <property type="match status" value="1"/>
</dbReference>